<dbReference type="EMBL" id="JBCGBO010000002">
    <property type="protein sequence ID" value="KAK9222686.1"/>
    <property type="molecule type" value="Genomic_DNA"/>
</dbReference>
<gene>
    <name evidence="1" type="ORF">WN944_011122</name>
</gene>
<proteinExistence type="predicted"/>
<keyword evidence="2" id="KW-1185">Reference proteome</keyword>
<dbReference type="AlphaFoldDB" id="A0AAP0QYH0"/>
<accession>A0AAP0QYH0</accession>
<reference evidence="1 2" key="1">
    <citation type="submission" date="2024-05" db="EMBL/GenBank/DDBJ databases">
        <title>Haplotype-resolved chromosome-level genome assembly of Huyou (Citrus changshanensis).</title>
        <authorList>
            <person name="Miao C."/>
            <person name="Chen W."/>
            <person name="Wu Y."/>
            <person name="Wang L."/>
            <person name="Zhao S."/>
            <person name="Grierson D."/>
            <person name="Xu C."/>
            <person name="Chen K."/>
        </authorList>
    </citation>
    <scope>NUCLEOTIDE SEQUENCE [LARGE SCALE GENOMIC DNA]</scope>
    <source>
        <strain evidence="1">01-14</strain>
        <tissue evidence="1">Leaf</tissue>
    </source>
</reference>
<organism evidence="1 2">
    <name type="scientific">Citrus x changshan-huyou</name>
    <dbReference type="NCBI Taxonomy" id="2935761"/>
    <lineage>
        <taxon>Eukaryota</taxon>
        <taxon>Viridiplantae</taxon>
        <taxon>Streptophyta</taxon>
        <taxon>Embryophyta</taxon>
        <taxon>Tracheophyta</taxon>
        <taxon>Spermatophyta</taxon>
        <taxon>Magnoliopsida</taxon>
        <taxon>eudicotyledons</taxon>
        <taxon>Gunneridae</taxon>
        <taxon>Pentapetalae</taxon>
        <taxon>rosids</taxon>
        <taxon>malvids</taxon>
        <taxon>Sapindales</taxon>
        <taxon>Rutaceae</taxon>
        <taxon>Aurantioideae</taxon>
        <taxon>Citrus</taxon>
    </lineage>
</organism>
<evidence type="ECO:0000313" key="1">
    <source>
        <dbReference type="EMBL" id="KAK9222686.1"/>
    </source>
</evidence>
<dbReference type="Proteomes" id="UP001428341">
    <property type="component" value="Unassembled WGS sequence"/>
</dbReference>
<name>A0AAP0QYH0_9ROSI</name>
<evidence type="ECO:0000313" key="2">
    <source>
        <dbReference type="Proteomes" id="UP001428341"/>
    </source>
</evidence>
<sequence length="87" mass="8996">MDKLKEAAATIDRTIGATEGGAAALASCTPPEAAAGTACDRDRYRDCAAARASCAPLEATGTARDRRLPLVLLLPPEAAGTRYFLFA</sequence>
<protein>
    <submittedName>
        <fullName evidence="1">Uncharacterized protein</fullName>
    </submittedName>
</protein>
<comment type="caution">
    <text evidence="1">The sequence shown here is derived from an EMBL/GenBank/DDBJ whole genome shotgun (WGS) entry which is preliminary data.</text>
</comment>